<sequence length="222" mass="25010">VETTVPPVLTSQGGSSAQNTVWPLYGLPVGYTPPGYIPAEVQQATQNTQAPQNQFEVLNAHTKVPPVQPGFTSQQENLDDPRNAYQGPDLLDDVSKVNAAVPQLEEAQQKFKAIEDRLRMVEGSNDPIDLANIRKMASFANDDKLMMHCFQDGLTGVSLNWYIQLEGSHIRSWRDLANDFIKQYQYNIDMAPDRTQLQNMSQKEGELFKVYAQRWREVAAQV</sequence>
<comment type="caution">
    <text evidence="2">The sequence shown here is derived from an EMBL/GenBank/DDBJ whole genome shotgun (WGS) entry which is preliminary data.</text>
</comment>
<accession>A0A392PHJ0</accession>
<name>A0A392PHJ0_9FABA</name>
<dbReference type="InterPro" id="IPR005162">
    <property type="entry name" value="Retrotrans_gag_dom"/>
</dbReference>
<dbReference type="Pfam" id="PF03732">
    <property type="entry name" value="Retrotrans_gag"/>
    <property type="match status" value="1"/>
</dbReference>
<keyword evidence="3" id="KW-1185">Reference proteome</keyword>
<dbReference type="AlphaFoldDB" id="A0A392PHJ0"/>
<keyword evidence="2" id="KW-0378">Hydrolase</keyword>
<dbReference type="GO" id="GO:0006508">
    <property type="term" value="P:proteolysis"/>
    <property type="evidence" value="ECO:0007669"/>
    <property type="project" value="UniProtKB-KW"/>
</dbReference>
<feature type="non-terminal residue" evidence="2">
    <location>
        <position position="1"/>
    </location>
</feature>
<dbReference type="PANTHER" id="PTHR33223">
    <property type="entry name" value="CCHC-TYPE DOMAIN-CONTAINING PROTEIN"/>
    <property type="match status" value="1"/>
</dbReference>
<reference evidence="2 3" key="1">
    <citation type="journal article" date="2018" name="Front. Plant Sci.">
        <title>Red Clover (Trifolium pratense) and Zigzag Clover (T. medium) - A Picture of Genomic Similarities and Differences.</title>
        <authorList>
            <person name="Dluhosova J."/>
            <person name="Istvanek J."/>
            <person name="Nedelnik J."/>
            <person name="Repkova J."/>
        </authorList>
    </citation>
    <scope>NUCLEOTIDE SEQUENCE [LARGE SCALE GENOMIC DNA]</scope>
    <source>
        <strain evidence="3">cv. 10/8</strain>
        <tissue evidence="2">Leaf</tissue>
    </source>
</reference>
<evidence type="ECO:0000313" key="3">
    <source>
        <dbReference type="Proteomes" id="UP000265520"/>
    </source>
</evidence>
<dbReference type="EMBL" id="LXQA010080591">
    <property type="protein sequence ID" value="MCI11551.1"/>
    <property type="molecule type" value="Genomic_DNA"/>
</dbReference>
<feature type="non-terminal residue" evidence="2">
    <location>
        <position position="222"/>
    </location>
</feature>
<organism evidence="2 3">
    <name type="scientific">Trifolium medium</name>
    <dbReference type="NCBI Taxonomy" id="97028"/>
    <lineage>
        <taxon>Eukaryota</taxon>
        <taxon>Viridiplantae</taxon>
        <taxon>Streptophyta</taxon>
        <taxon>Embryophyta</taxon>
        <taxon>Tracheophyta</taxon>
        <taxon>Spermatophyta</taxon>
        <taxon>Magnoliopsida</taxon>
        <taxon>eudicotyledons</taxon>
        <taxon>Gunneridae</taxon>
        <taxon>Pentapetalae</taxon>
        <taxon>rosids</taxon>
        <taxon>fabids</taxon>
        <taxon>Fabales</taxon>
        <taxon>Fabaceae</taxon>
        <taxon>Papilionoideae</taxon>
        <taxon>50 kb inversion clade</taxon>
        <taxon>NPAAA clade</taxon>
        <taxon>Hologalegina</taxon>
        <taxon>IRL clade</taxon>
        <taxon>Trifolieae</taxon>
        <taxon>Trifolium</taxon>
    </lineage>
</organism>
<proteinExistence type="predicted"/>
<evidence type="ECO:0000259" key="1">
    <source>
        <dbReference type="Pfam" id="PF03732"/>
    </source>
</evidence>
<dbReference type="PANTHER" id="PTHR33223:SF8">
    <property type="entry name" value="OS04G0172440 PROTEIN"/>
    <property type="match status" value="1"/>
</dbReference>
<feature type="domain" description="Retrotransposon gag" evidence="1">
    <location>
        <begin position="154"/>
        <end position="222"/>
    </location>
</feature>
<dbReference type="Proteomes" id="UP000265520">
    <property type="component" value="Unassembled WGS sequence"/>
</dbReference>
<evidence type="ECO:0000313" key="2">
    <source>
        <dbReference type="EMBL" id="MCI11551.1"/>
    </source>
</evidence>
<dbReference type="GO" id="GO:0008233">
    <property type="term" value="F:peptidase activity"/>
    <property type="evidence" value="ECO:0007669"/>
    <property type="project" value="UniProtKB-KW"/>
</dbReference>
<keyword evidence="2" id="KW-0645">Protease</keyword>
<protein>
    <submittedName>
        <fullName evidence="2">Gag-protease polyprotein</fullName>
    </submittedName>
</protein>